<keyword evidence="2" id="KW-1185">Reference proteome</keyword>
<protein>
    <submittedName>
        <fullName evidence="1">Hydrolase</fullName>
    </submittedName>
</protein>
<dbReference type="Proteomes" id="UP001601059">
    <property type="component" value="Unassembled WGS sequence"/>
</dbReference>
<comment type="caution">
    <text evidence="1">The sequence shown here is derived from an EMBL/GenBank/DDBJ whole genome shotgun (WGS) entry which is preliminary data.</text>
</comment>
<evidence type="ECO:0000313" key="2">
    <source>
        <dbReference type="Proteomes" id="UP001601059"/>
    </source>
</evidence>
<evidence type="ECO:0000313" key="1">
    <source>
        <dbReference type="EMBL" id="MFE8700106.1"/>
    </source>
</evidence>
<keyword evidence="1" id="KW-0378">Hydrolase</keyword>
<sequence>MGSRIMHALIANRIIDILHIKDRTSFLIGGIAPDAVTPKEASHFFTGDVMDYSRSIDFYGFIYKYNHVKNSEYILGYYTHLIADDIWLKGFYLPWLRNRMDHDPKVYNQYHHDFHLLNAKLLNYYNVAEELREHLSSKSAIIDLEEVSSADVVEFLPHVISDMDYTNNDLESPLQVFTFDQIIGYIETSVERGVLHIKQL</sequence>
<dbReference type="EMBL" id="JBIACK010000001">
    <property type="protein sequence ID" value="MFE8700106.1"/>
    <property type="molecule type" value="Genomic_DNA"/>
</dbReference>
<proteinExistence type="predicted"/>
<gene>
    <name evidence="1" type="ORF">ACFYKX_05645</name>
</gene>
<dbReference type="RefSeq" id="WP_389358874.1">
    <property type="nucleotide sequence ID" value="NZ_JBIACK010000001.1"/>
</dbReference>
<dbReference type="GO" id="GO:0016787">
    <property type="term" value="F:hydrolase activity"/>
    <property type="evidence" value="ECO:0007669"/>
    <property type="project" value="UniProtKB-KW"/>
</dbReference>
<organism evidence="1 2">
    <name type="scientific">Cytobacillus spartinae</name>
    <dbReference type="NCBI Taxonomy" id="3299023"/>
    <lineage>
        <taxon>Bacteria</taxon>
        <taxon>Bacillati</taxon>
        <taxon>Bacillota</taxon>
        <taxon>Bacilli</taxon>
        <taxon>Bacillales</taxon>
        <taxon>Bacillaceae</taxon>
        <taxon>Cytobacillus</taxon>
    </lineage>
</organism>
<accession>A0ABW6K7G7</accession>
<reference evidence="1 2" key="1">
    <citation type="submission" date="2024-08" db="EMBL/GenBank/DDBJ databases">
        <title>Two novel Cytobacillus novel species.</title>
        <authorList>
            <person name="Liu G."/>
        </authorList>
    </citation>
    <scope>NUCLEOTIDE SEQUENCE [LARGE SCALE GENOMIC DNA]</scope>
    <source>
        <strain evidence="1 2">FJAT-54145</strain>
    </source>
</reference>
<name>A0ABW6K7G7_9BACI</name>